<dbReference type="CDD" id="cd01335">
    <property type="entry name" value="Radical_SAM"/>
    <property type="match status" value="1"/>
</dbReference>
<dbReference type="EMBL" id="QMWO01000014">
    <property type="protein sequence ID" value="RLG70223.1"/>
    <property type="molecule type" value="Genomic_DNA"/>
</dbReference>
<feature type="domain" description="Radical SAM core" evidence="7">
    <location>
        <begin position="195"/>
        <end position="414"/>
    </location>
</feature>
<dbReference type="Gene3D" id="3.40.50.280">
    <property type="entry name" value="Cobalamin-binding domain"/>
    <property type="match status" value="1"/>
</dbReference>
<dbReference type="GO" id="GO:0005829">
    <property type="term" value="C:cytosol"/>
    <property type="evidence" value="ECO:0007669"/>
    <property type="project" value="TreeGrafter"/>
</dbReference>
<dbReference type="Pfam" id="PF04055">
    <property type="entry name" value="Radical_SAM"/>
    <property type="match status" value="1"/>
</dbReference>
<dbReference type="InterPro" id="IPR023404">
    <property type="entry name" value="rSAM_horseshoe"/>
</dbReference>
<proteinExistence type="predicted"/>
<evidence type="ECO:0000256" key="2">
    <source>
        <dbReference type="ARBA" id="ARBA00022691"/>
    </source>
</evidence>
<comment type="cofactor">
    <cofactor evidence="1">
        <name>[4Fe-4S] cluster</name>
        <dbReference type="ChEBI" id="CHEBI:49883"/>
    </cofactor>
</comment>
<organism evidence="8 9">
    <name type="scientific">Candidatus Iainarchaeum sp</name>
    <dbReference type="NCBI Taxonomy" id="3101447"/>
    <lineage>
        <taxon>Archaea</taxon>
        <taxon>Candidatus Iainarchaeota</taxon>
        <taxon>Candidatus Iainarchaeia</taxon>
        <taxon>Candidatus Iainarchaeales</taxon>
        <taxon>Candidatus Iainarchaeaceae</taxon>
        <taxon>Candidatus Iainarchaeum</taxon>
    </lineage>
</organism>
<evidence type="ECO:0000256" key="3">
    <source>
        <dbReference type="ARBA" id="ARBA00022723"/>
    </source>
</evidence>
<evidence type="ECO:0000259" key="6">
    <source>
        <dbReference type="PROSITE" id="PS51332"/>
    </source>
</evidence>
<dbReference type="InterPro" id="IPR058240">
    <property type="entry name" value="rSAM_sf"/>
</dbReference>
<dbReference type="Pfam" id="PF02310">
    <property type="entry name" value="B12-binding"/>
    <property type="match status" value="1"/>
</dbReference>
<dbReference type="InterPro" id="IPR006638">
    <property type="entry name" value="Elp3/MiaA/NifB-like_rSAM"/>
</dbReference>
<keyword evidence="3" id="KW-0479">Metal-binding</keyword>
<keyword evidence="4" id="KW-0408">Iron</keyword>
<dbReference type="PROSITE" id="PS51332">
    <property type="entry name" value="B12_BINDING"/>
    <property type="match status" value="1"/>
</dbReference>
<dbReference type="Proteomes" id="UP000277633">
    <property type="component" value="Unassembled WGS sequence"/>
</dbReference>
<comment type="caution">
    <text evidence="8">The sequence shown here is derived from an EMBL/GenBank/DDBJ whole genome shotgun (WGS) entry which is preliminary data.</text>
</comment>
<dbReference type="InterPro" id="IPR006158">
    <property type="entry name" value="Cobalamin-bd"/>
</dbReference>
<dbReference type="PROSITE" id="PS51918">
    <property type="entry name" value="RADICAL_SAM"/>
    <property type="match status" value="1"/>
</dbReference>
<dbReference type="InterPro" id="IPR007197">
    <property type="entry name" value="rSAM"/>
</dbReference>
<evidence type="ECO:0000256" key="1">
    <source>
        <dbReference type="ARBA" id="ARBA00001966"/>
    </source>
</evidence>
<accession>A0A497JJU1</accession>
<sequence length="482" mass="55291">MRILMLNPPFKPRFSRTSRSPAVSKGGCVYYPIWLSYATGVLEQEGHKVKLVDAPAENKTLSDVLTLAKRFKPDLAVLDTSTASIISDIKVAEALKEATECFITLVGTHVSALPEWTLQQSPTIDAVARHEYEYIIRDLAAELEKTRPSLKRVKGLSYRQNNKIVHNENMPLIEDLDALPFVSKVYKKHLNIWNYFYPANLYPEITIVSGRGCPFRCTFCLLPQTMYGRGYRTRSIDNVIEEVKYIKKAFPEAKEIFFEDDTFTANRHRVREFCNRLLEEGIELTWSANARADVDYETLAKMKQAGCRLLCVGIESAEQKILNNIRKGTTVQGIRQFMKDAKRAGILVHGCFILGNRGETIETIKKTIEFAKELDPDTAQFFPIMVYPGTEDYEYYKEKGFLVTEDYSQWVTEQGAHNCIVSRPWLSNKELVEWCDKARREFYMRPKFIAKTLAKGLKNPAEIPRIAKAARTFFKYLLHGTK</sequence>
<dbReference type="SUPFAM" id="SSF102114">
    <property type="entry name" value="Radical SAM enzymes"/>
    <property type="match status" value="1"/>
</dbReference>
<gene>
    <name evidence="8" type="ORF">DRO07_00685</name>
</gene>
<dbReference type="GO" id="GO:0051539">
    <property type="term" value="F:4 iron, 4 sulfur cluster binding"/>
    <property type="evidence" value="ECO:0007669"/>
    <property type="project" value="UniProtKB-KW"/>
</dbReference>
<dbReference type="AlphaFoldDB" id="A0A497JJU1"/>
<feature type="domain" description="B12-binding" evidence="6">
    <location>
        <begin position="17"/>
        <end position="150"/>
    </location>
</feature>
<dbReference type="SFLD" id="SFLDS00029">
    <property type="entry name" value="Radical_SAM"/>
    <property type="match status" value="1"/>
</dbReference>
<evidence type="ECO:0000256" key="5">
    <source>
        <dbReference type="ARBA" id="ARBA00023014"/>
    </source>
</evidence>
<dbReference type="GO" id="GO:0046872">
    <property type="term" value="F:metal ion binding"/>
    <property type="evidence" value="ECO:0007669"/>
    <property type="project" value="UniProtKB-KW"/>
</dbReference>
<dbReference type="Gene3D" id="3.80.30.20">
    <property type="entry name" value="tm_1862 like domain"/>
    <property type="match status" value="1"/>
</dbReference>
<keyword evidence="2" id="KW-0949">S-adenosyl-L-methionine</keyword>
<evidence type="ECO:0000313" key="8">
    <source>
        <dbReference type="EMBL" id="RLG70223.1"/>
    </source>
</evidence>
<protein>
    <submittedName>
        <fullName evidence="8">B12-binding domain-containing radical SAM protein</fullName>
    </submittedName>
</protein>
<dbReference type="InterPro" id="IPR051198">
    <property type="entry name" value="BchE-like"/>
</dbReference>
<dbReference type="PANTHER" id="PTHR43409">
    <property type="entry name" value="ANAEROBIC MAGNESIUM-PROTOPORPHYRIN IX MONOMETHYL ESTER CYCLASE-RELATED"/>
    <property type="match status" value="1"/>
</dbReference>
<dbReference type="SMART" id="SM00729">
    <property type="entry name" value="Elp3"/>
    <property type="match status" value="1"/>
</dbReference>
<evidence type="ECO:0000259" key="7">
    <source>
        <dbReference type="PROSITE" id="PS51918"/>
    </source>
</evidence>
<name>A0A497JJU1_9ARCH</name>
<evidence type="ECO:0000256" key="4">
    <source>
        <dbReference type="ARBA" id="ARBA00023004"/>
    </source>
</evidence>
<dbReference type="InterPro" id="IPR034466">
    <property type="entry name" value="Methyltransferase_Class_B"/>
</dbReference>
<dbReference type="SFLD" id="SFLDG01123">
    <property type="entry name" value="methyltransferase_(Class_B)"/>
    <property type="match status" value="1"/>
</dbReference>
<dbReference type="GO" id="GO:0031419">
    <property type="term" value="F:cobalamin binding"/>
    <property type="evidence" value="ECO:0007669"/>
    <property type="project" value="InterPro"/>
</dbReference>
<evidence type="ECO:0000313" key="9">
    <source>
        <dbReference type="Proteomes" id="UP000277633"/>
    </source>
</evidence>
<keyword evidence="5" id="KW-0411">Iron-sulfur</keyword>
<dbReference type="SFLD" id="SFLDG01082">
    <property type="entry name" value="B12-binding_domain_containing"/>
    <property type="match status" value="1"/>
</dbReference>
<reference evidence="8 9" key="1">
    <citation type="submission" date="2018-06" db="EMBL/GenBank/DDBJ databases">
        <title>Extensive metabolic versatility and redundancy in microbially diverse, dynamic hydrothermal sediments.</title>
        <authorList>
            <person name="Dombrowski N."/>
            <person name="Teske A."/>
            <person name="Baker B.J."/>
        </authorList>
    </citation>
    <scope>NUCLEOTIDE SEQUENCE [LARGE SCALE GENOMIC DNA]</scope>
    <source>
        <strain evidence="8">B9_G13</strain>
    </source>
</reference>
<dbReference type="GO" id="GO:0003824">
    <property type="term" value="F:catalytic activity"/>
    <property type="evidence" value="ECO:0007669"/>
    <property type="project" value="InterPro"/>
</dbReference>
<dbReference type="PANTHER" id="PTHR43409:SF16">
    <property type="entry name" value="SLR0320 PROTEIN"/>
    <property type="match status" value="1"/>
</dbReference>